<keyword evidence="6" id="KW-0670">Pyruvate</keyword>
<dbReference type="RefSeq" id="WP_101892484.1">
    <property type="nucleotide sequence ID" value="NZ_CP022684.1"/>
</dbReference>
<sequence length="272" mass="30244">MKRTVFFISDGTGITAETLGHSLLAQFDTVDFDQITIPYVKDEEKVRDAVSRINKAAMSDDMPPLVFSTVINDDIRVMLSQSKAFMLDIFSSFLKPLEGALGAESSYSVGKSHSIVDDQSYKVRIDSVHYALDNDDGARTRHYDMADVILIGVSRSGKTPTCLYLALQFGIKAANYPLTEDDLDDLNLPKALREHRSKLFGLSIEPERLAAIRTERKPNSRYASINQCESEVRGAEAIFNRFGIPYVNSTHASIEEISTKVIEAAGIKRRLA</sequence>
<organism evidence="6 7">
    <name type="scientific">Ketobacter alkanivorans</name>
    <dbReference type="NCBI Taxonomy" id="1917421"/>
    <lineage>
        <taxon>Bacteria</taxon>
        <taxon>Pseudomonadati</taxon>
        <taxon>Pseudomonadota</taxon>
        <taxon>Gammaproteobacteria</taxon>
        <taxon>Pseudomonadales</taxon>
        <taxon>Ketobacteraceae</taxon>
        <taxon>Ketobacter</taxon>
    </lineage>
</organism>
<evidence type="ECO:0000313" key="6">
    <source>
        <dbReference type="EMBL" id="AUM11144.1"/>
    </source>
</evidence>
<dbReference type="Pfam" id="PF03618">
    <property type="entry name" value="Kinase-PPPase"/>
    <property type="match status" value="1"/>
</dbReference>
<gene>
    <name evidence="6" type="ORF">Kalk_01265</name>
</gene>
<keyword evidence="2 5" id="KW-0808">Transferase</keyword>
<name>A0A2K9LK46_9GAMM</name>
<dbReference type="InterPro" id="IPR026530">
    <property type="entry name" value="PSRP"/>
</dbReference>
<evidence type="ECO:0000256" key="4">
    <source>
        <dbReference type="ARBA" id="ARBA00022777"/>
    </source>
</evidence>
<dbReference type="EC" id="2.7.11.33" evidence="5"/>
<keyword evidence="1 5" id="KW-0723">Serine/threonine-protein kinase</keyword>
<evidence type="ECO:0000313" key="7">
    <source>
        <dbReference type="Proteomes" id="UP000235116"/>
    </source>
</evidence>
<evidence type="ECO:0000256" key="5">
    <source>
        <dbReference type="HAMAP-Rule" id="MF_01062"/>
    </source>
</evidence>
<feature type="binding site" evidence="5">
    <location>
        <begin position="152"/>
        <end position="159"/>
    </location>
    <ligand>
        <name>ADP</name>
        <dbReference type="ChEBI" id="CHEBI:456216"/>
    </ligand>
</feature>
<dbReference type="HAMAP" id="MF_01062">
    <property type="entry name" value="PSRP"/>
    <property type="match status" value="1"/>
</dbReference>
<dbReference type="OrthoDB" id="9782201at2"/>
<dbReference type="PANTHER" id="PTHR31756:SF3">
    <property type="entry name" value="PYRUVATE, PHOSPHATE DIKINASE REGULATORY PROTEIN 1, CHLOROPLASTIC"/>
    <property type="match status" value="1"/>
</dbReference>
<dbReference type="GO" id="GO:0004674">
    <property type="term" value="F:protein serine/threonine kinase activity"/>
    <property type="evidence" value="ECO:0007669"/>
    <property type="project" value="UniProtKB-UniRule"/>
</dbReference>
<keyword evidence="3 5" id="KW-0547">Nucleotide-binding</keyword>
<comment type="catalytic activity">
    <reaction evidence="5">
        <text>[pyruvate, water dikinase]-phosphate + phosphate + H(+) = [pyruvate, water dikinase] + diphosphate</text>
        <dbReference type="Rhea" id="RHEA:48580"/>
        <dbReference type="Rhea" id="RHEA-COMP:11425"/>
        <dbReference type="Rhea" id="RHEA-COMP:11426"/>
        <dbReference type="ChEBI" id="CHEBI:15378"/>
        <dbReference type="ChEBI" id="CHEBI:33019"/>
        <dbReference type="ChEBI" id="CHEBI:43176"/>
        <dbReference type="ChEBI" id="CHEBI:43474"/>
        <dbReference type="ChEBI" id="CHEBI:68546"/>
        <dbReference type="EC" id="2.7.4.28"/>
    </reaction>
</comment>
<dbReference type="InterPro" id="IPR005177">
    <property type="entry name" value="Kinase-pyrophosphorylase"/>
</dbReference>
<comment type="function">
    <text evidence="5">Bifunctional serine/threonine kinase and phosphorylase involved in the regulation of the phosphoenolpyruvate synthase (PEPS) by catalyzing its phosphorylation/dephosphorylation.</text>
</comment>
<dbReference type="GO" id="GO:0016776">
    <property type="term" value="F:phosphotransferase activity, phosphate group as acceptor"/>
    <property type="evidence" value="ECO:0007669"/>
    <property type="project" value="UniProtKB-UniRule"/>
</dbReference>
<comment type="similarity">
    <text evidence="5">Belongs to the pyruvate, phosphate/water dikinase regulatory protein family. PSRP subfamily.</text>
</comment>
<dbReference type="KEGG" id="kak:Kalk_01265"/>
<dbReference type="PANTHER" id="PTHR31756">
    <property type="entry name" value="PYRUVATE, PHOSPHATE DIKINASE REGULATORY PROTEIN 1, CHLOROPLASTIC"/>
    <property type="match status" value="1"/>
</dbReference>
<keyword evidence="7" id="KW-1185">Reference proteome</keyword>
<accession>A0A2K9LK46</accession>
<evidence type="ECO:0000256" key="2">
    <source>
        <dbReference type="ARBA" id="ARBA00022679"/>
    </source>
</evidence>
<comment type="catalytic activity">
    <reaction evidence="5">
        <text>[pyruvate, water dikinase] + ADP = [pyruvate, water dikinase]-phosphate + AMP + H(+)</text>
        <dbReference type="Rhea" id="RHEA:46020"/>
        <dbReference type="Rhea" id="RHEA-COMP:11425"/>
        <dbReference type="Rhea" id="RHEA-COMP:11426"/>
        <dbReference type="ChEBI" id="CHEBI:15378"/>
        <dbReference type="ChEBI" id="CHEBI:43176"/>
        <dbReference type="ChEBI" id="CHEBI:68546"/>
        <dbReference type="ChEBI" id="CHEBI:456215"/>
        <dbReference type="ChEBI" id="CHEBI:456216"/>
        <dbReference type="EC" id="2.7.11.33"/>
    </reaction>
</comment>
<reference evidence="7" key="1">
    <citation type="submission" date="2017-08" db="EMBL/GenBank/DDBJ databases">
        <title>Direct submision.</title>
        <authorList>
            <person name="Kim S.-J."/>
            <person name="Rhee S.-K."/>
        </authorList>
    </citation>
    <scope>NUCLEOTIDE SEQUENCE [LARGE SCALE GENOMIC DNA]</scope>
    <source>
        <strain evidence="7">GI5</strain>
    </source>
</reference>
<dbReference type="GO" id="GO:0043531">
    <property type="term" value="F:ADP binding"/>
    <property type="evidence" value="ECO:0007669"/>
    <property type="project" value="UniProtKB-UniRule"/>
</dbReference>
<protein>
    <recommendedName>
        <fullName evidence="5">Putative phosphoenolpyruvate synthase regulatory protein</fullName>
        <shortName evidence="5">PEP synthase regulatory protein</shortName>
        <shortName evidence="5">PSRP</shortName>
        <ecNumber evidence="5">2.7.11.33</ecNumber>
        <ecNumber evidence="5">2.7.4.28</ecNumber>
    </recommendedName>
    <alternativeName>
        <fullName evidence="5">Pyruvate, water dikinase regulatory protein</fullName>
    </alternativeName>
</protein>
<dbReference type="EMBL" id="CP022684">
    <property type="protein sequence ID" value="AUM11144.1"/>
    <property type="molecule type" value="Genomic_DNA"/>
</dbReference>
<keyword evidence="4 5" id="KW-0418">Kinase</keyword>
<dbReference type="EC" id="2.7.4.28" evidence="5"/>
<evidence type="ECO:0000256" key="1">
    <source>
        <dbReference type="ARBA" id="ARBA00022527"/>
    </source>
</evidence>
<proteinExistence type="inferred from homology"/>
<dbReference type="AlphaFoldDB" id="A0A2K9LK46"/>
<dbReference type="NCBIfam" id="NF003742">
    <property type="entry name" value="PRK05339.1"/>
    <property type="match status" value="1"/>
</dbReference>
<dbReference type="Proteomes" id="UP000235116">
    <property type="component" value="Chromosome"/>
</dbReference>
<dbReference type="GO" id="GO:0005524">
    <property type="term" value="F:ATP binding"/>
    <property type="evidence" value="ECO:0007669"/>
    <property type="project" value="InterPro"/>
</dbReference>
<evidence type="ECO:0000256" key="3">
    <source>
        <dbReference type="ARBA" id="ARBA00022741"/>
    </source>
</evidence>